<dbReference type="EMBL" id="CAMPGE010016684">
    <property type="protein sequence ID" value="CAI2375224.1"/>
    <property type="molecule type" value="Genomic_DNA"/>
</dbReference>
<sequence length="120" mass="13930">MKKTISNLDLSKPLNNDLIFDKVRCKPKIQTFRNQRLRPIASLKTINPKQICVNNKIVKGTKNVAIPEDSCIQSNKKQNYFKKPIKFKCPKALKSNMPNLKWQNKPHRPSFAPSWINKTL</sequence>
<dbReference type="Proteomes" id="UP001295684">
    <property type="component" value="Unassembled WGS sequence"/>
</dbReference>
<reference evidence="1" key="1">
    <citation type="submission" date="2023-07" db="EMBL/GenBank/DDBJ databases">
        <authorList>
            <consortium name="AG Swart"/>
            <person name="Singh M."/>
            <person name="Singh A."/>
            <person name="Seah K."/>
            <person name="Emmerich C."/>
        </authorList>
    </citation>
    <scope>NUCLEOTIDE SEQUENCE</scope>
    <source>
        <strain evidence="1">DP1</strain>
    </source>
</reference>
<name>A0AAD1XM80_EUPCR</name>
<organism evidence="1 2">
    <name type="scientific">Euplotes crassus</name>
    <dbReference type="NCBI Taxonomy" id="5936"/>
    <lineage>
        <taxon>Eukaryota</taxon>
        <taxon>Sar</taxon>
        <taxon>Alveolata</taxon>
        <taxon>Ciliophora</taxon>
        <taxon>Intramacronucleata</taxon>
        <taxon>Spirotrichea</taxon>
        <taxon>Hypotrichia</taxon>
        <taxon>Euplotida</taxon>
        <taxon>Euplotidae</taxon>
        <taxon>Moneuplotes</taxon>
    </lineage>
</organism>
<accession>A0AAD1XM80</accession>
<protein>
    <submittedName>
        <fullName evidence="1">Uncharacterized protein</fullName>
    </submittedName>
</protein>
<evidence type="ECO:0000313" key="1">
    <source>
        <dbReference type="EMBL" id="CAI2375224.1"/>
    </source>
</evidence>
<gene>
    <name evidence="1" type="ORF">ECRASSUSDP1_LOCUS16584</name>
</gene>
<keyword evidence="2" id="KW-1185">Reference proteome</keyword>
<evidence type="ECO:0000313" key="2">
    <source>
        <dbReference type="Proteomes" id="UP001295684"/>
    </source>
</evidence>
<dbReference type="AlphaFoldDB" id="A0AAD1XM80"/>
<proteinExistence type="predicted"/>
<comment type="caution">
    <text evidence="1">The sequence shown here is derived from an EMBL/GenBank/DDBJ whole genome shotgun (WGS) entry which is preliminary data.</text>
</comment>